<protein>
    <submittedName>
        <fullName evidence="2">Gfo/Idh/MocA family oxidoreductase</fullName>
    </submittedName>
</protein>
<gene>
    <name evidence="2" type="ORF">HRJ53_21790</name>
</gene>
<organism evidence="2 3">
    <name type="scientific">Candidatus Acidiferrum panamense</name>
    <dbReference type="NCBI Taxonomy" id="2741543"/>
    <lineage>
        <taxon>Bacteria</taxon>
        <taxon>Pseudomonadati</taxon>
        <taxon>Acidobacteriota</taxon>
        <taxon>Terriglobia</taxon>
        <taxon>Candidatus Acidiferrales</taxon>
        <taxon>Candidatus Acidiferrum</taxon>
    </lineage>
</organism>
<reference evidence="2" key="1">
    <citation type="submission" date="2020-06" db="EMBL/GenBank/DDBJ databases">
        <title>Legume-microbial interactions unlock mineral nutrients during tropical forest succession.</title>
        <authorList>
            <person name="Epihov D.Z."/>
        </authorList>
    </citation>
    <scope>NUCLEOTIDE SEQUENCE [LARGE SCALE GENOMIC DNA]</scope>
    <source>
        <strain evidence="2">Pan2503</strain>
    </source>
</reference>
<dbReference type="InterPro" id="IPR004104">
    <property type="entry name" value="Gfo/Idh/MocA-like_OxRdtase_C"/>
</dbReference>
<evidence type="ECO:0000259" key="1">
    <source>
        <dbReference type="Pfam" id="PF02894"/>
    </source>
</evidence>
<dbReference type="SUPFAM" id="SSF51735">
    <property type="entry name" value="NAD(P)-binding Rossmann-fold domains"/>
    <property type="match status" value="1"/>
</dbReference>
<dbReference type="SUPFAM" id="SSF55347">
    <property type="entry name" value="Glyceraldehyde-3-phosphate dehydrogenase-like, C-terminal domain"/>
    <property type="match status" value="1"/>
</dbReference>
<name>A0A7V8NUD1_9BACT</name>
<feature type="non-terminal residue" evidence="2">
    <location>
        <position position="1"/>
    </location>
</feature>
<dbReference type="InterPro" id="IPR036291">
    <property type="entry name" value="NAD(P)-bd_dom_sf"/>
</dbReference>
<comment type="caution">
    <text evidence="2">The sequence shown here is derived from an EMBL/GenBank/DDBJ whole genome shotgun (WGS) entry which is preliminary data.</text>
</comment>
<evidence type="ECO:0000313" key="3">
    <source>
        <dbReference type="Proteomes" id="UP000567293"/>
    </source>
</evidence>
<dbReference type="Gene3D" id="3.30.360.10">
    <property type="entry name" value="Dihydrodipicolinate Reductase, domain 2"/>
    <property type="match status" value="1"/>
</dbReference>
<dbReference type="Gene3D" id="3.40.50.720">
    <property type="entry name" value="NAD(P)-binding Rossmann-like Domain"/>
    <property type="match status" value="1"/>
</dbReference>
<sequence>ATPQHQHALNFVPAIQAGKDVYQEKTMAFNPDHARRMRRAAEGSNRVVQVGVQSVSGKTFARARELAAPDSMGAITAIHTHHYRNRPYGGWKRSIPADCNLDQVAWKEFEGEAAPHAFDPQRFINWRFFWDYSGGNVFENMVHQVAFWYKTLGLKIPRRVTMAGYNYLSPGMEVPDTMDVSMDQPENLLFTWNSSFGNNYFGEDGYDFALGNKGTVIRVVDKVTFQPQDHAAQKAGGPASVGGEPDIVGSDDDDTAAHMNNFFDCVRNRKEPNCPFELGYNSAIACQMAIASLRQGRTVQWDPEKNDIV</sequence>
<accession>A0A7V8NUD1</accession>
<dbReference type="PANTHER" id="PTHR43818:SF5">
    <property type="entry name" value="OXIDOREDUCTASE FAMILY PROTEIN"/>
    <property type="match status" value="1"/>
</dbReference>
<dbReference type="PANTHER" id="PTHR43818">
    <property type="entry name" value="BCDNA.GH03377"/>
    <property type="match status" value="1"/>
</dbReference>
<dbReference type="InterPro" id="IPR050463">
    <property type="entry name" value="Gfo/Idh/MocA_oxidrdct_glycsds"/>
</dbReference>
<dbReference type="EMBL" id="JACDQQ010002099">
    <property type="protein sequence ID" value="MBA0087626.1"/>
    <property type="molecule type" value="Genomic_DNA"/>
</dbReference>
<keyword evidence="3" id="KW-1185">Reference proteome</keyword>
<dbReference type="Proteomes" id="UP000567293">
    <property type="component" value="Unassembled WGS sequence"/>
</dbReference>
<dbReference type="Pfam" id="PF02894">
    <property type="entry name" value="GFO_IDH_MocA_C"/>
    <property type="match status" value="1"/>
</dbReference>
<proteinExistence type="predicted"/>
<evidence type="ECO:0000313" key="2">
    <source>
        <dbReference type="EMBL" id="MBA0087626.1"/>
    </source>
</evidence>
<dbReference type="AlphaFoldDB" id="A0A7V8NUD1"/>
<feature type="domain" description="Gfo/Idh/MocA-like oxidoreductase C-terminal" evidence="1">
    <location>
        <begin position="120"/>
        <end position="300"/>
    </location>
</feature>